<feature type="compositionally biased region" description="Low complexity" evidence="4">
    <location>
        <begin position="417"/>
        <end position="429"/>
    </location>
</feature>
<dbReference type="InterPro" id="IPR002343">
    <property type="entry name" value="Hud_Sxl_RNA"/>
</dbReference>
<evidence type="ECO:0000313" key="6">
    <source>
        <dbReference type="Proteomes" id="UP001652662"/>
    </source>
</evidence>
<feature type="compositionally biased region" description="Basic and acidic residues" evidence="4">
    <location>
        <begin position="391"/>
        <end position="404"/>
    </location>
</feature>
<organism evidence="6 7">
    <name type="scientific">Equus przewalskii</name>
    <name type="common">Przewalski's horse</name>
    <name type="synonym">Equus caballus przewalskii</name>
    <dbReference type="NCBI Taxonomy" id="9798"/>
    <lineage>
        <taxon>Eukaryota</taxon>
        <taxon>Metazoa</taxon>
        <taxon>Chordata</taxon>
        <taxon>Craniata</taxon>
        <taxon>Vertebrata</taxon>
        <taxon>Euteleostomi</taxon>
        <taxon>Mammalia</taxon>
        <taxon>Eutheria</taxon>
        <taxon>Laurasiatheria</taxon>
        <taxon>Perissodactyla</taxon>
        <taxon>Equidae</taxon>
        <taxon>Equus</taxon>
    </lineage>
</organism>
<evidence type="ECO:0000256" key="1">
    <source>
        <dbReference type="ARBA" id="ARBA00022737"/>
    </source>
</evidence>
<feature type="compositionally biased region" description="Pro residues" evidence="4">
    <location>
        <begin position="490"/>
        <end position="499"/>
    </location>
</feature>
<feature type="compositionally biased region" description="Low complexity" evidence="4">
    <location>
        <begin position="361"/>
        <end position="372"/>
    </location>
</feature>
<feature type="region of interest" description="Disordered" evidence="4">
    <location>
        <begin position="857"/>
        <end position="896"/>
    </location>
</feature>
<dbReference type="PANTHER" id="PTHR24012">
    <property type="entry name" value="RNA BINDING PROTEIN"/>
    <property type="match status" value="1"/>
</dbReference>
<dbReference type="InterPro" id="IPR034406">
    <property type="entry name" value="RBMS3_RRM2"/>
</dbReference>
<keyword evidence="6" id="KW-1185">Reference proteome</keyword>
<dbReference type="CDD" id="cd12475">
    <property type="entry name" value="RRM2_RBMS3"/>
    <property type="match status" value="1"/>
</dbReference>
<dbReference type="GeneID" id="103565763"/>
<protein>
    <submittedName>
        <fullName evidence="7">RNA-binding motif, single-stranded-interacting protein 3 isoform X1</fullName>
    </submittedName>
</protein>
<dbReference type="InterPro" id="IPR012677">
    <property type="entry name" value="Nucleotide-bd_a/b_plait_sf"/>
</dbReference>
<keyword evidence="1" id="KW-0677">Repeat</keyword>
<proteinExistence type="predicted"/>
<feature type="compositionally biased region" description="Basic and acidic residues" evidence="4">
    <location>
        <begin position="235"/>
        <end position="258"/>
    </location>
</feature>
<feature type="compositionally biased region" description="Pro residues" evidence="4">
    <location>
        <begin position="351"/>
        <end position="360"/>
    </location>
</feature>
<evidence type="ECO:0000256" key="4">
    <source>
        <dbReference type="SAM" id="MobiDB-lite"/>
    </source>
</evidence>
<sequence length="896" mass="97530">MAATVFSPVLRAVLLPCYFPLKKWSLCHLPLNLGGPFCLPQPSIAEMTLSAGRSLLDVQSCSTSSREVVSYSPGPSGVKFRSHPNHLTVGKPRFKNFQVYPCHLYLSIFIGAPHRLPWGHYRNLLETCPAKDLLPAPERSSLGSGGAQLAPTPGHIAVNAWQRLLASPSTYPIDPLLPTFAPNSGALRDLRPRHPRGAPPLPGSSPRSGQRRGFARQIPAIWFVPPVTLFRRLEGRGNAKKPQERLESNENREARLESKSPSGPGAGREAGRRRRRCCRRDALCLAGLPGAPEGHRSKDTRPPAPRAPRPRRRQCRSQAVNGKMEMDVEGVSPRPEPIPRSQGAGGACQAPPQPPQPQPQPQQQQQQQQQQQLAQDELPGESAGAEDSDDPEARPNSEKGESKRPSASKSSGAPPYSRWSSSQPHQSSSTVRAYQTSKSRVTMSPGFSSQWNSSPPAWNTYSFPRASLHYQSHASYTYCTGHPAQSYAPAPHPMAPPSPSTNSSSNNSSNNSSGEQLSKTNLYIRGLPPGTTDQDLIKLCQPYGKIVSTKAILDKNTNQCKGYGFVDFDSPAAAQKAVASLKANGVQAQMAKQQEQDPTNLYISNLPISMDEQELENMLKPFGHVISTRILRDANGVSRGVGFARMESTEKCEVVIQHFNGKYLKTPPGIPAPSEPLLCKFADGGQKKRQNQSKYTQNGRPWPREGEAGMALTYDPTAAIQNGFYSSPYSIATNRMIPQTSITPFIAASPVSTYQVQSTSWMPHPPYVMQPTGAVITPTMDHPMSMQPANMMGPLTQQMNHLSLGTTGTIQSQDRIMILHQLLCQYMTAAAPMQGTYMPQYTPVPPTAVSIEGVVADTSPQTVAPSSQDTSGQQQQIAVDTSSEHAPAYSYQQSKP</sequence>
<dbReference type="SMART" id="SM00360">
    <property type="entry name" value="RRM"/>
    <property type="match status" value="2"/>
</dbReference>
<dbReference type="RefSeq" id="XP_070432021.1">
    <property type="nucleotide sequence ID" value="XM_070575920.1"/>
</dbReference>
<accession>A0ABM4KUZ5</accession>
<feature type="region of interest" description="Disordered" evidence="4">
    <location>
        <begin position="487"/>
        <end position="516"/>
    </location>
</feature>
<feature type="region of interest" description="Disordered" evidence="4">
    <location>
        <begin position="184"/>
        <end position="212"/>
    </location>
</feature>
<evidence type="ECO:0000256" key="3">
    <source>
        <dbReference type="PROSITE-ProRule" id="PRU00176"/>
    </source>
</evidence>
<evidence type="ECO:0000259" key="5">
    <source>
        <dbReference type="PROSITE" id="PS50102"/>
    </source>
</evidence>
<reference evidence="7" key="1">
    <citation type="submission" date="2025-08" db="UniProtKB">
        <authorList>
            <consortium name="RefSeq"/>
        </authorList>
    </citation>
    <scope>IDENTIFICATION</scope>
    <source>
        <tissue evidence="7">Blood</tissue>
    </source>
</reference>
<evidence type="ECO:0000256" key="2">
    <source>
        <dbReference type="ARBA" id="ARBA00022884"/>
    </source>
</evidence>
<dbReference type="PRINTS" id="PR00961">
    <property type="entry name" value="HUDSXLRNA"/>
</dbReference>
<dbReference type="SUPFAM" id="SSF54928">
    <property type="entry name" value="RNA-binding domain, RBD"/>
    <property type="match status" value="1"/>
</dbReference>
<keyword evidence="2 3" id="KW-0694">RNA-binding</keyword>
<dbReference type="InterPro" id="IPR035979">
    <property type="entry name" value="RBD_domain_sf"/>
</dbReference>
<dbReference type="Pfam" id="PF00076">
    <property type="entry name" value="RRM_1"/>
    <property type="match status" value="2"/>
</dbReference>
<dbReference type="Proteomes" id="UP001652662">
    <property type="component" value="Chromosome 15"/>
</dbReference>
<feature type="domain" description="RRM" evidence="5">
    <location>
        <begin position="599"/>
        <end position="684"/>
    </location>
</feature>
<dbReference type="Gene3D" id="3.30.70.330">
    <property type="match status" value="2"/>
</dbReference>
<gene>
    <name evidence="7" type="primary">RBMS3</name>
</gene>
<dbReference type="CDD" id="cd12472">
    <property type="entry name" value="RRM1_RBMS3"/>
    <property type="match status" value="1"/>
</dbReference>
<feature type="domain" description="RRM" evidence="5">
    <location>
        <begin position="520"/>
        <end position="593"/>
    </location>
</feature>
<feature type="compositionally biased region" description="Low complexity" evidence="4">
    <location>
        <begin position="500"/>
        <end position="513"/>
    </location>
</feature>
<feature type="compositionally biased region" description="Polar residues" evidence="4">
    <location>
        <begin position="858"/>
        <end position="881"/>
    </location>
</feature>
<evidence type="ECO:0000313" key="7">
    <source>
        <dbReference type="RefSeq" id="XP_070432021.1"/>
    </source>
</evidence>
<feature type="region of interest" description="Disordered" evidence="4">
    <location>
        <begin position="235"/>
        <end position="437"/>
    </location>
</feature>
<dbReference type="InterPro" id="IPR000504">
    <property type="entry name" value="RRM_dom"/>
</dbReference>
<name>A0ABM4KUZ5_EQUPR</name>
<dbReference type="PROSITE" id="PS50102">
    <property type="entry name" value="RRM"/>
    <property type="match status" value="2"/>
</dbReference>